<proteinExistence type="predicted"/>
<gene>
    <name evidence="2" type="ORF">PG991_007704</name>
</gene>
<dbReference type="Proteomes" id="UP001396898">
    <property type="component" value="Unassembled WGS sequence"/>
</dbReference>
<name>A0ABR1RVG8_9PEZI</name>
<evidence type="ECO:0000313" key="2">
    <source>
        <dbReference type="EMBL" id="KAK8018514.1"/>
    </source>
</evidence>
<keyword evidence="3" id="KW-1185">Reference proteome</keyword>
<dbReference type="EMBL" id="JAQQWI010000010">
    <property type="protein sequence ID" value="KAK8018514.1"/>
    <property type="molecule type" value="Genomic_DNA"/>
</dbReference>
<reference evidence="2 3" key="1">
    <citation type="submission" date="2023-01" db="EMBL/GenBank/DDBJ databases">
        <title>Analysis of 21 Apiospora genomes using comparative genomics revels a genus with tremendous synthesis potential of carbohydrate active enzymes and secondary metabolites.</title>
        <authorList>
            <person name="Sorensen T."/>
        </authorList>
    </citation>
    <scope>NUCLEOTIDE SEQUENCE [LARGE SCALE GENOMIC DNA]</scope>
    <source>
        <strain evidence="2 3">CBS 20057</strain>
    </source>
</reference>
<feature type="region of interest" description="Disordered" evidence="1">
    <location>
        <begin position="340"/>
        <end position="366"/>
    </location>
</feature>
<evidence type="ECO:0008006" key="4">
    <source>
        <dbReference type="Google" id="ProtNLM"/>
    </source>
</evidence>
<evidence type="ECO:0000256" key="1">
    <source>
        <dbReference type="SAM" id="MobiDB-lite"/>
    </source>
</evidence>
<comment type="caution">
    <text evidence="2">The sequence shown here is derived from an EMBL/GenBank/DDBJ whole genome shotgun (WGS) entry which is preliminary data.</text>
</comment>
<evidence type="ECO:0000313" key="3">
    <source>
        <dbReference type="Proteomes" id="UP001396898"/>
    </source>
</evidence>
<sequence length="446" mass="50325">MALELEELPPDVLILILTAVVSLEDLHALIRASPTLYQIFLQIKASTLIGICANQLGPATRDAIILANTNLHPFTSRPAELYRERVNEIVAEWRRHFQAGKGQWLAGGVSVEEAVQVARINRVVQFLVDLYARSRFHKFEHTFRQNHQPQQQQSQPVTVDGTWSLSDVERHRLSQAFVRRQAILNLYCVPGKPPLYNKNFFLSRVLGLFKPWELEQISQADSFAFWLCSSFRDCEKTAEGVVPTPEWWEAQLAARRDATVAAMYGGGALPAVPRGRYISDYYPRLLTLQRRVADAAAADPSLVERLLQWHVLDEAEEWGVDGTLYGPEYAFLHTSGLVRSASQAAQPPSPPSEPSNAASTSPLEAPWGWRDAVGDVQGDRWGVDLIDPPPIVVPQDQDWIALVRDFSSWRWEGFVFWDKDRIEALRHWGALGAAAHSGRLRPPWMQ</sequence>
<accession>A0ABR1RVG8</accession>
<organism evidence="2 3">
    <name type="scientific">Apiospora marii</name>
    <dbReference type="NCBI Taxonomy" id="335849"/>
    <lineage>
        <taxon>Eukaryota</taxon>
        <taxon>Fungi</taxon>
        <taxon>Dikarya</taxon>
        <taxon>Ascomycota</taxon>
        <taxon>Pezizomycotina</taxon>
        <taxon>Sordariomycetes</taxon>
        <taxon>Xylariomycetidae</taxon>
        <taxon>Amphisphaeriales</taxon>
        <taxon>Apiosporaceae</taxon>
        <taxon>Apiospora</taxon>
    </lineage>
</organism>
<protein>
    <recommendedName>
        <fullName evidence="4">F-box domain-containing protein</fullName>
    </recommendedName>
</protein>